<evidence type="ECO:0000256" key="2">
    <source>
        <dbReference type="ARBA" id="ARBA00023125"/>
    </source>
</evidence>
<dbReference type="SUPFAM" id="SSF46785">
    <property type="entry name" value="Winged helix' DNA-binding domain"/>
    <property type="match status" value="1"/>
</dbReference>
<evidence type="ECO:0000313" key="6">
    <source>
        <dbReference type="Proteomes" id="UP000460221"/>
    </source>
</evidence>
<comment type="caution">
    <text evidence="5">The sequence shown here is derived from an EMBL/GenBank/DDBJ whole genome shotgun (WGS) entry which is preliminary data.</text>
</comment>
<name>A0A7K1FF91_9ACTN</name>
<dbReference type="InterPro" id="IPR008920">
    <property type="entry name" value="TF_FadR/GntR_C"/>
</dbReference>
<dbReference type="SUPFAM" id="SSF48008">
    <property type="entry name" value="GntR ligand-binding domain-like"/>
    <property type="match status" value="1"/>
</dbReference>
<dbReference type="GO" id="GO:0003700">
    <property type="term" value="F:DNA-binding transcription factor activity"/>
    <property type="evidence" value="ECO:0007669"/>
    <property type="project" value="InterPro"/>
</dbReference>
<gene>
    <name evidence="5" type="ORF">GIS00_02350</name>
</gene>
<evidence type="ECO:0000313" key="5">
    <source>
        <dbReference type="EMBL" id="MTD12785.1"/>
    </source>
</evidence>
<dbReference type="Proteomes" id="UP000460221">
    <property type="component" value="Unassembled WGS sequence"/>
</dbReference>
<reference evidence="5 6" key="1">
    <citation type="submission" date="2019-11" db="EMBL/GenBank/DDBJ databases">
        <authorList>
            <person name="Jiang L.-Q."/>
        </authorList>
    </citation>
    <scope>NUCLEOTIDE SEQUENCE [LARGE SCALE GENOMIC DNA]</scope>
    <source>
        <strain evidence="5 6">YIM 132087</strain>
    </source>
</reference>
<dbReference type="SMART" id="SM00895">
    <property type="entry name" value="FCD"/>
    <property type="match status" value="1"/>
</dbReference>
<dbReference type="Pfam" id="PF07729">
    <property type="entry name" value="FCD"/>
    <property type="match status" value="1"/>
</dbReference>
<dbReference type="InterPro" id="IPR036388">
    <property type="entry name" value="WH-like_DNA-bd_sf"/>
</dbReference>
<organism evidence="5 6">
    <name type="scientific">Nakamurella alba</name>
    <dbReference type="NCBI Taxonomy" id="2665158"/>
    <lineage>
        <taxon>Bacteria</taxon>
        <taxon>Bacillati</taxon>
        <taxon>Actinomycetota</taxon>
        <taxon>Actinomycetes</taxon>
        <taxon>Nakamurellales</taxon>
        <taxon>Nakamurellaceae</taxon>
        <taxon>Nakamurella</taxon>
    </lineage>
</organism>
<dbReference type="RefSeq" id="WP_154766780.1">
    <property type="nucleotide sequence ID" value="NZ_WLYK01000001.1"/>
</dbReference>
<dbReference type="Pfam" id="PF00392">
    <property type="entry name" value="GntR"/>
    <property type="match status" value="1"/>
</dbReference>
<proteinExistence type="predicted"/>
<protein>
    <submittedName>
        <fullName evidence="5">GntR family transcriptional regulator</fullName>
    </submittedName>
</protein>
<keyword evidence="1" id="KW-0805">Transcription regulation</keyword>
<dbReference type="GO" id="GO:0003677">
    <property type="term" value="F:DNA binding"/>
    <property type="evidence" value="ECO:0007669"/>
    <property type="project" value="UniProtKB-KW"/>
</dbReference>
<evidence type="ECO:0000259" key="4">
    <source>
        <dbReference type="PROSITE" id="PS50949"/>
    </source>
</evidence>
<dbReference type="InterPro" id="IPR011711">
    <property type="entry name" value="GntR_C"/>
</dbReference>
<evidence type="ECO:0000256" key="3">
    <source>
        <dbReference type="ARBA" id="ARBA00023163"/>
    </source>
</evidence>
<accession>A0A7K1FF91</accession>
<keyword evidence="3" id="KW-0804">Transcription</keyword>
<dbReference type="AlphaFoldDB" id="A0A7K1FF91"/>
<dbReference type="InterPro" id="IPR000524">
    <property type="entry name" value="Tscrpt_reg_HTH_GntR"/>
</dbReference>
<keyword evidence="2" id="KW-0238">DNA-binding</keyword>
<dbReference type="PANTHER" id="PTHR43537">
    <property type="entry name" value="TRANSCRIPTIONAL REGULATOR, GNTR FAMILY"/>
    <property type="match status" value="1"/>
</dbReference>
<dbReference type="PRINTS" id="PR00035">
    <property type="entry name" value="HTHGNTR"/>
</dbReference>
<dbReference type="SMART" id="SM00345">
    <property type="entry name" value="HTH_GNTR"/>
    <property type="match status" value="1"/>
</dbReference>
<dbReference type="Gene3D" id="1.20.120.530">
    <property type="entry name" value="GntR ligand-binding domain-like"/>
    <property type="match status" value="1"/>
</dbReference>
<dbReference type="EMBL" id="WLYK01000001">
    <property type="protein sequence ID" value="MTD12785.1"/>
    <property type="molecule type" value="Genomic_DNA"/>
</dbReference>
<dbReference type="PROSITE" id="PS50949">
    <property type="entry name" value="HTH_GNTR"/>
    <property type="match status" value="1"/>
</dbReference>
<feature type="domain" description="HTH gntR-type" evidence="4">
    <location>
        <begin position="3"/>
        <end position="75"/>
    </location>
</feature>
<dbReference type="InterPro" id="IPR036390">
    <property type="entry name" value="WH_DNA-bd_sf"/>
</dbReference>
<dbReference type="CDD" id="cd07377">
    <property type="entry name" value="WHTH_GntR"/>
    <property type="match status" value="1"/>
</dbReference>
<evidence type="ECO:0000256" key="1">
    <source>
        <dbReference type="ARBA" id="ARBA00023015"/>
    </source>
</evidence>
<sequence>MATRTYQEVLRRIEADLADGRLDVGGRLPGERALAERYGVSRSSVREAIRVLEAMGLIRTGVGSGPDAGATVIADPAAPIGAALRWHLASRHLPVADIVGTRVLIESWAVGEAAVREVADADLAPIVDLLDEMDRPDLPVADFLNLDTRFHVALAQLAGNAVIAAVMTAMREAIEQYVTAAVDGYPDWSGMADRLRAEHRGILESVRDGDPGLASERVVAHIQGFYGATGVG</sequence>
<dbReference type="Gene3D" id="1.10.10.10">
    <property type="entry name" value="Winged helix-like DNA-binding domain superfamily/Winged helix DNA-binding domain"/>
    <property type="match status" value="1"/>
</dbReference>
<keyword evidence="6" id="KW-1185">Reference proteome</keyword>
<dbReference type="PANTHER" id="PTHR43537:SF24">
    <property type="entry name" value="GLUCONATE OPERON TRANSCRIPTIONAL REPRESSOR"/>
    <property type="match status" value="1"/>
</dbReference>